<evidence type="ECO:0000256" key="2">
    <source>
        <dbReference type="ARBA" id="ARBA00022676"/>
    </source>
</evidence>
<dbReference type="GO" id="GO:0015020">
    <property type="term" value="F:glucuronosyltransferase activity"/>
    <property type="evidence" value="ECO:0007669"/>
    <property type="project" value="UniProtKB-EC"/>
</dbReference>
<gene>
    <name evidence="6" type="ORF">WA026_022095</name>
</gene>
<comment type="similarity">
    <text evidence="1 4">Belongs to the UDP-glycosyltransferase family.</text>
</comment>
<dbReference type="EC" id="2.4.1.17" evidence="5"/>
<evidence type="ECO:0000256" key="1">
    <source>
        <dbReference type="ARBA" id="ARBA00009995"/>
    </source>
</evidence>
<keyword evidence="5" id="KW-0732">Signal</keyword>
<evidence type="ECO:0000256" key="5">
    <source>
        <dbReference type="RuleBase" id="RU362059"/>
    </source>
</evidence>
<evidence type="ECO:0000256" key="3">
    <source>
        <dbReference type="ARBA" id="ARBA00022679"/>
    </source>
</evidence>
<dbReference type="GO" id="GO:0016020">
    <property type="term" value="C:membrane"/>
    <property type="evidence" value="ECO:0007669"/>
    <property type="project" value="UniProtKB-SubCell"/>
</dbReference>
<dbReference type="InterPro" id="IPR035595">
    <property type="entry name" value="UDP_glycos_trans_CS"/>
</dbReference>
<dbReference type="FunFam" id="3.40.50.2000:FF:000050">
    <property type="entry name" value="UDP-glucuronosyltransferase"/>
    <property type="match status" value="1"/>
</dbReference>
<comment type="catalytic activity">
    <reaction evidence="5">
        <text>glucuronate acceptor + UDP-alpha-D-glucuronate = acceptor beta-D-glucuronoside + UDP + H(+)</text>
        <dbReference type="Rhea" id="RHEA:21032"/>
        <dbReference type="ChEBI" id="CHEBI:15378"/>
        <dbReference type="ChEBI" id="CHEBI:58052"/>
        <dbReference type="ChEBI" id="CHEBI:58223"/>
        <dbReference type="ChEBI" id="CHEBI:132367"/>
        <dbReference type="ChEBI" id="CHEBI:132368"/>
        <dbReference type="EC" id="2.4.1.17"/>
    </reaction>
</comment>
<evidence type="ECO:0000313" key="6">
    <source>
        <dbReference type="EMBL" id="KAK9878455.1"/>
    </source>
</evidence>
<evidence type="ECO:0000313" key="7">
    <source>
        <dbReference type="Proteomes" id="UP001431783"/>
    </source>
</evidence>
<name>A0AAW1U7B6_9CUCU</name>
<keyword evidence="5" id="KW-1133">Transmembrane helix</keyword>
<reference evidence="6 7" key="1">
    <citation type="submission" date="2023-03" db="EMBL/GenBank/DDBJ databases">
        <title>Genome insight into feeding habits of ladybird beetles.</title>
        <authorList>
            <person name="Li H.-S."/>
            <person name="Huang Y.-H."/>
            <person name="Pang H."/>
        </authorList>
    </citation>
    <scope>NUCLEOTIDE SEQUENCE [LARGE SCALE GENOMIC DNA]</scope>
    <source>
        <strain evidence="6">SYSU_2023b</strain>
        <tissue evidence="6">Whole body</tissue>
    </source>
</reference>
<protein>
    <recommendedName>
        <fullName evidence="5">UDP-glucuronosyltransferase</fullName>
        <ecNumber evidence="5">2.4.1.17</ecNumber>
    </recommendedName>
</protein>
<dbReference type="Proteomes" id="UP001431783">
    <property type="component" value="Unassembled WGS sequence"/>
</dbReference>
<keyword evidence="5" id="KW-0812">Transmembrane</keyword>
<feature type="signal peptide" evidence="5">
    <location>
        <begin position="1"/>
        <end position="20"/>
    </location>
</feature>
<comment type="caution">
    <text evidence="6">The sequence shown here is derived from an EMBL/GenBank/DDBJ whole genome shotgun (WGS) entry which is preliminary data.</text>
</comment>
<dbReference type="AlphaFoldDB" id="A0AAW1U7B6"/>
<dbReference type="Pfam" id="PF00201">
    <property type="entry name" value="UDPGT"/>
    <property type="match status" value="1"/>
</dbReference>
<sequence length="519" mass="59976">MDLRCLSVLSILFYISGVQSDNILALFPRVEKSHYIVFKKLLIELAKRGHNIDVVIGGVERPYEVESIPGITFFELPKLKNFSLPHFTLSDLRKFSVNFAIKFMFPISATAFCEDSFRSDTMINLRDSKKKYDLIILEIFICDCFFGFAETFKAPVVSLISSSDLPWGGYRIGNPDNPAYIPVYFQGYRPHKYLYDRFWNTIAYLQAKIGHRWYSRKQTQISREFFGKDLPDLNDIVANTSLLLVNSHLSVNMARPTVPNFIEVGGLHIESPKTPKKEILNFIGKDKFIYFSLGSLVQSETLEEDTLKMFMDVFSKLKYKVLWKANATEISKIIQPPPNMLVHHWFPQLDILCHANAVLFITHAGLQGTQEAVYCGVPMLCIPLFADQYQNCQNMVERNAAKTFTLETITRAEFKDLLLEIIENPRYKKNVLRLSEEFKDRPMSPLETAVYWVEYVLRHKGAPQLKTPSIALEWYQYYLFDVFCVFFFFIVLSSGVGYILLTKIFKGILRKNSPKSKKN</sequence>
<keyword evidence="5" id="KW-0472">Membrane</keyword>
<proteinExistence type="inferred from homology"/>
<organism evidence="6 7">
    <name type="scientific">Henosepilachna vigintioctopunctata</name>
    <dbReference type="NCBI Taxonomy" id="420089"/>
    <lineage>
        <taxon>Eukaryota</taxon>
        <taxon>Metazoa</taxon>
        <taxon>Ecdysozoa</taxon>
        <taxon>Arthropoda</taxon>
        <taxon>Hexapoda</taxon>
        <taxon>Insecta</taxon>
        <taxon>Pterygota</taxon>
        <taxon>Neoptera</taxon>
        <taxon>Endopterygota</taxon>
        <taxon>Coleoptera</taxon>
        <taxon>Polyphaga</taxon>
        <taxon>Cucujiformia</taxon>
        <taxon>Coccinelloidea</taxon>
        <taxon>Coccinellidae</taxon>
        <taxon>Epilachninae</taxon>
        <taxon>Epilachnini</taxon>
        <taxon>Henosepilachna</taxon>
    </lineage>
</organism>
<dbReference type="CDD" id="cd03784">
    <property type="entry name" value="GT1_Gtf-like"/>
    <property type="match status" value="1"/>
</dbReference>
<dbReference type="Gene3D" id="3.40.50.2000">
    <property type="entry name" value="Glycogen Phosphorylase B"/>
    <property type="match status" value="1"/>
</dbReference>
<keyword evidence="3 4" id="KW-0808">Transferase</keyword>
<evidence type="ECO:0000256" key="4">
    <source>
        <dbReference type="RuleBase" id="RU003718"/>
    </source>
</evidence>
<keyword evidence="2 4" id="KW-0328">Glycosyltransferase</keyword>
<dbReference type="SUPFAM" id="SSF53756">
    <property type="entry name" value="UDP-Glycosyltransferase/glycogen phosphorylase"/>
    <property type="match status" value="1"/>
</dbReference>
<feature type="chain" id="PRO_5043105756" description="UDP-glucuronosyltransferase" evidence="5">
    <location>
        <begin position="21"/>
        <end position="519"/>
    </location>
</feature>
<dbReference type="PROSITE" id="PS00375">
    <property type="entry name" value="UDPGT"/>
    <property type="match status" value="1"/>
</dbReference>
<dbReference type="EMBL" id="JARQZJ010000048">
    <property type="protein sequence ID" value="KAK9878455.1"/>
    <property type="molecule type" value="Genomic_DNA"/>
</dbReference>
<dbReference type="PANTHER" id="PTHR48043">
    <property type="entry name" value="EG:EG0003.4 PROTEIN-RELATED"/>
    <property type="match status" value="1"/>
</dbReference>
<comment type="subcellular location">
    <subcellularLocation>
        <location evidence="5">Membrane</location>
        <topology evidence="5">Single-pass membrane protein</topology>
    </subcellularLocation>
</comment>
<feature type="transmembrane region" description="Helical" evidence="5">
    <location>
        <begin position="477"/>
        <end position="501"/>
    </location>
</feature>
<accession>A0AAW1U7B6</accession>
<dbReference type="PANTHER" id="PTHR48043:SF145">
    <property type="entry name" value="FI06409P-RELATED"/>
    <property type="match status" value="1"/>
</dbReference>
<dbReference type="InterPro" id="IPR002213">
    <property type="entry name" value="UDP_glucos_trans"/>
</dbReference>
<dbReference type="InterPro" id="IPR050271">
    <property type="entry name" value="UDP-glycosyltransferase"/>
</dbReference>
<keyword evidence="7" id="KW-1185">Reference proteome</keyword>